<dbReference type="AlphaFoldDB" id="A0A4U3LZH3"/>
<dbReference type="InterPro" id="IPR006764">
    <property type="entry name" value="SAM_dep_MeTrfase_SAV2177_type"/>
</dbReference>
<keyword evidence="2" id="KW-1185">Reference proteome</keyword>
<dbReference type="InterPro" id="IPR029063">
    <property type="entry name" value="SAM-dependent_MTases_sf"/>
</dbReference>
<dbReference type="SUPFAM" id="SSF53335">
    <property type="entry name" value="S-adenosyl-L-methionine-dependent methyltransferases"/>
    <property type="match status" value="1"/>
</dbReference>
<dbReference type="PIRSF" id="PIRSF017393">
    <property type="entry name" value="MTase_SAV2177"/>
    <property type="match status" value="1"/>
</dbReference>
<keyword evidence="1" id="KW-0808">Transferase</keyword>
<sequence>MAGTPRQRLDISIPHPARVWDYWLGGTENFAADREVATQITAVMPDLPINARSERQFIGRAVALLAGELGVDQFLDVGTGIPSSGNTHLVAQKINPAARIVYVDNDPAVLIHARALLESTPEGATDYLDADLRSPDPLLEAASETLDFSRPVGLMLMGVIEFVTDDTLAFDVVHALVDALSPGSYVAIASSTPSVRMQKAADVWQRRGGAPLVLRTPETLARFFDDLDLLDPGVVSLPQWRPDTLTDYRDREVHQYGGVARKP</sequence>
<dbReference type="RefSeq" id="WP_137251202.1">
    <property type="nucleotide sequence ID" value="NZ_SZQA01000049.1"/>
</dbReference>
<keyword evidence="1" id="KW-0489">Methyltransferase</keyword>
<dbReference type="OrthoDB" id="3216820at2"/>
<dbReference type="Gene3D" id="3.40.50.150">
    <property type="entry name" value="Vaccinia Virus protein VP39"/>
    <property type="match status" value="1"/>
</dbReference>
<name>A0A4U3LZH3_9ACTN</name>
<dbReference type="GO" id="GO:0032259">
    <property type="term" value="P:methylation"/>
    <property type="evidence" value="ECO:0007669"/>
    <property type="project" value="UniProtKB-KW"/>
</dbReference>
<dbReference type="Pfam" id="PF04672">
    <property type="entry name" value="Methyltransf_19"/>
    <property type="match status" value="1"/>
</dbReference>
<dbReference type="Proteomes" id="UP000308705">
    <property type="component" value="Unassembled WGS sequence"/>
</dbReference>
<organism evidence="1 2">
    <name type="scientific">Herbidospora galbida</name>
    <dbReference type="NCBI Taxonomy" id="2575442"/>
    <lineage>
        <taxon>Bacteria</taxon>
        <taxon>Bacillati</taxon>
        <taxon>Actinomycetota</taxon>
        <taxon>Actinomycetes</taxon>
        <taxon>Streptosporangiales</taxon>
        <taxon>Streptosporangiaceae</taxon>
        <taxon>Herbidospora</taxon>
    </lineage>
</organism>
<evidence type="ECO:0000313" key="2">
    <source>
        <dbReference type="Proteomes" id="UP000308705"/>
    </source>
</evidence>
<proteinExistence type="predicted"/>
<dbReference type="EMBL" id="SZQA01000049">
    <property type="protein sequence ID" value="TKK81049.1"/>
    <property type="molecule type" value="Genomic_DNA"/>
</dbReference>
<comment type="caution">
    <text evidence="1">The sequence shown here is derived from an EMBL/GenBank/DDBJ whole genome shotgun (WGS) entry which is preliminary data.</text>
</comment>
<reference evidence="1 2" key="1">
    <citation type="submission" date="2019-04" db="EMBL/GenBank/DDBJ databases">
        <title>Herbidospora sp. NEAU-GS14.nov., a novel actinomycete isolated from soil.</title>
        <authorList>
            <person name="Han L."/>
        </authorList>
    </citation>
    <scope>NUCLEOTIDE SEQUENCE [LARGE SCALE GENOMIC DNA]</scope>
    <source>
        <strain evidence="1 2">NEAU-GS14</strain>
    </source>
</reference>
<accession>A0A4U3LZH3</accession>
<protein>
    <submittedName>
        <fullName evidence="1">SAM-dependent methyltransferase</fullName>
    </submittedName>
</protein>
<dbReference type="GO" id="GO:0008168">
    <property type="term" value="F:methyltransferase activity"/>
    <property type="evidence" value="ECO:0007669"/>
    <property type="project" value="UniProtKB-KW"/>
</dbReference>
<evidence type="ECO:0000313" key="1">
    <source>
        <dbReference type="EMBL" id="TKK81049.1"/>
    </source>
</evidence>
<gene>
    <name evidence="1" type="ORF">FDA94_34230</name>
</gene>